<sequence length="177" mass="19292">MSVCGRVSWTAIALIVTLVIVSQSEAYVTSPSLRRRSNYSARIKEDSEVVTKLREDGSKVTLYLYPSKRSITAASMKSRQIHRIASPSGGTSSTTELPAMSASVLASSDILPAFHTAHGLLSPEVVRRIGDMHDLDLGSPLYKFLMTYKRHGPLSCLPMLSDPCVLPVLTKAMRDIA</sequence>
<evidence type="ECO:0000313" key="2">
    <source>
        <dbReference type="EMBL" id="EJK68638.1"/>
    </source>
</evidence>
<dbReference type="Proteomes" id="UP000266841">
    <property type="component" value="Unassembled WGS sequence"/>
</dbReference>
<proteinExistence type="predicted"/>
<accession>K0SQU0</accession>
<keyword evidence="1" id="KW-0732">Signal</keyword>
<feature type="signal peptide" evidence="1">
    <location>
        <begin position="1"/>
        <end position="26"/>
    </location>
</feature>
<comment type="caution">
    <text evidence="2">The sequence shown here is derived from an EMBL/GenBank/DDBJ whole genome shotgun (WGS) entry which is preliminary data.</text>
</comment>
<gene>
    <name evidence="2" type="ORF">THAOC_10164</name>
</gene>
<dbReference type="OrthoDB" id="45951at2759"/>
<protein>
    <submittedName>
        <fullName evidence="2">Uncharacterized protein</fullName>
    </submittedName>
</protein>
<reference evidence="2 3" key="1">
    <citation type="journal article" date="2012" name="Genome Biol.">
        <title>Genome and low-iron response of an oceanic diatom adapted to chronic iron limitation.</title>
        <authorList>
            <person name="Lommer M."/>
            <person name="Specht M."/>
            <person name="Roy A.S."/>
            <person name="Kraemer L."/>
            <person name="Andreson R."/>
            <person name="Gutowska M.A."/>
            <person name="Wolf J."/>
            <person name="Bergner S.V."/>
            <person name="Schilhabel M.B."/>
            <person name="Klostermeier U.C."/>
            <person name="Beiko R.G."/>
            <person name="Rosenstiel P."/>
            <person name="Hippler M."/>
            <person name="Laroche J."/>
        </authorList>
    </citation>
    <scope>NUCLEOTIDE SEQUENCE [LARGE SCALE GENOMIC DNA]</scope>
    <source>
        <strain evidence="2 3">CCMP1005</strain>
    </source>
</reference>
<evidence type="ECO:0000256" key="1">
    <source>
        <dbReference type="SAM" id="SignalP"/>
    </source>
</evidence>
<keyword evidence="3" id="KW-1185">Reference proteome</keyword>
<evidence type="ECO:0000313" key="3">
    <source>
        <dbReference type="Proteomes" id="UP000266841"/>
    </source>
</evidence>
<feature type="chain" id="PRO_5003837285" evidence="1">
    <location>
        <begin position="27"/>
        <end position="177"/>
    </location>
</feature>
<dbReference type="AlphaFoldDB" id="K0SQU0"/>
<dbReference type="EMBL" id="AGNL01011041">
    <property type="protein sequence ID" value="EJK68638.1"/>
    <property type="molecule type" value="Genomic_DNA"/>
</dbReference>
<name>K0SQU0_THAOC</name>
<organism evidence="2 3">
    <name type="scientific">Thalassiosira oceanica</name>
    <name type="common">Marine diatom</name>
    <dbReference type="NCBI Taxonomy" id="159749"/>
    <lineage>
        <taxon>Eukaryota</taxon>
        <taxon>Sar</taxon>
        <taxon>Stramenopiles</taxon>
        <taxon>Ochrophyta</taxon>
        <taxon>Bacillariophyta</taxon>
        <taxon>Coscinodiscophyceae</taxon>
        <taxon>Thalassiosirophycidae</taxon>
        <taxon>Thalassiosirales</taxon>
        <taxon>Thalassiosiraceae</taxon>
        <taxon>Thalassiosira</taxon>
    </lineage>
</organism>
<dbReference type="eggNOG" id="ENOG502SVDQ">
    <property type="taxonomic scope" value="Eukaryota"/>
</dbReference>